<dbReference type="AlphaFoldDB" id="A0A840WS95"/>
<dbReference type="InterPro" id="IPR017497">
    <property type="entry name" value="BchO"/>
</dbReference>
<dbReference type="GO" id="GO:0016020">
    <property type="term" value="C:membrane"/>
    <property type="evidence" value="ECO:0007669"/>
    <property type="project" value="TreeGrafter"/>
</dbReference>
<dbReference type="PRINTS" id="PR00111">
    <property type="entry name" value="ABHYDROLASE"/>
</dbReference>
<dbReference type="Gene3D" id="3.40.50.1820">
    <property type="entry name" value="alpha/beta hydrolase"/>
    <property type="match status" value="1"/>
</dbReference>
<dbReference type="GO" id="GO:0046464">
    <property type="term" value="P:acylglycerol catabolic process"/>
    <property type="evidence" value="ECO:0007669"/>
    <property type="project" value="TreeGrafter"/>
</dbReference>
<evidence type="ECO:0000259" key="1">
    <source>
        <dbReference type="Pfam" id="PF00561"/>
    </source>
</evidence>
<comment type="caution">
    <text evidence="2">The sequence shown here is derived from an EMBL/GenBank/DDBJ whole genome shotgun (WGS) entry which is preliminary data.</text>
</comment>
<dbReference type="InterPro" id="IPR000073">
    <property type="entry name" value="AB_hydrolase_1"/>
</dbReference>
<dbReference type="NCBIfam" id="TIGR03056">
    <property type="entry name" value="bchO_mg_che_rel"/>
    <property type="match status" value="1"/>
</dbReference>
<dbReference type="EMBL" id="JACIJS010000010">
    <property type="protein sequence ID" value="MBB5516893.1"/>
    <property type="molecule type" value="Genomic_DNA"/>
</dbReference>
<keyword evidence="3" id="KW-1185">Reference proteome</keyword>
<dbReference type="PANTHER" id="PTHR43798:SF33">
    <property type="entry name" value="HYDROLASE, PUTATIVE (AFU_ORTHOLOGUE AFUA_2G14860)-RELATED"/>
    <property type="match status" value="1"/>
</dbReference>
<dbReference type="GO" id="GO:0047372">
    <property type="term" value="F:monoacylglycerol lipase activity"/>
    <property type="evidence" value="ECO:0007669"/>
    <property type="project" value="TreeGrafter"/>
</dbReference>
<gene>
    <name evidence="2" type="ORF">FHS89_002937</name>
</gene>
<evidence type="ECO:0000313" key="3">
    <source>
        <dbReference type="Proteomes" id="UP000553766"/>
    </source>
</evidence>
<sequence>MTGATPGLTEWRRMTGGSTLDWDRDGADWPNRTASRFVEAAHLRWHVQRAGTGPAILLIHGTGASGHSWRDVFPLLAARADVISVDLPGHGFTARPASARLTLPAIAADLARLMEALEARPALIVGHSAGAAIALRMALDGAAEGAGLIGINGALTPFRGLAGMLFPQMARLLALNPLTPHLVARTASDPASVARIIGSTGSQIDPLGLDLYQRLVASPTHVAATLDMMARWQLEPLLAALPRIAHDVTLMRGLRDRAVPPDETARAARRLPAATLEDYPEGGHLLHEEMPQQISAAILDRLPASSPVQST</sequence>
<dbReference type="RefSeq" id="WP_246413944.1">
    <property type="nucleotide sequence ID" value="NZ_JACIJS010000010.1"/>
</dbReference>
<accession>A0A840WS95</accession>
<proteinExistence type="predicted"/>
<dbReference type="Proteomes" id="UP000553766">
    <property type="component" value="Unassembled WGS sequence"/>
</dbReference>
<name>A0A840WS95_9RHOB</name>
<dbReference type="InterPro" id="IPR050266">
    <property type="entry name" value="AB_hydrolase_sf"/>
</dbReference>
<protein>
    <submittedName>
        <fullName evidence="2">Magnesium chelatase accessory protein</fullName>
    </submittedName>
</protein>
<dbReference type="InterPro" id="IPR029058">
    <property type="entry name" value="AB_hydrolase_fold"/>
</dbReference>
<reference evidence="2 3" key="1">
    <citation type="submission" date="2020-08" db="EMBL/GenBank/DDBJ databases">
        <title>Genomic Encyclopedia of Type Strains, Phase IV (KMG-IV): sequencing the most valuable type-strain genomes for metagenomic binning, comparative biology and taxonomic classification.</title>
        <authorList>
            <person name="Goeker M."/>
        </authorList>
    </citation>
    <scope>NUCLEOTIDE SEQUENCE [LARGE SCALE GENOMIC DNA]</scope>
    <source>
        <strain evidence="2 3">DSM 103377</strain>
    </source>
</reference>
<organism evidence="2 3">
    <name type="scientific">Rubricella aquisinus</name>
    <dbReference type="NCBI Taxonomy" id="2028108"/>
    <lineage>
        <taxon>Bacteria</taxon>
        <taxon>Pseudomonadati</taxon>
        <taxon>Pseudomonadota</taxon>
        <taxon>Alphaproteobacteria</taxon>
        <taxon>Rhodobacterales</taxon>
        <taxon>Paracoccaceae</taxon>
        <taxon>Rubricella</taxon>
    </lineage>
</organism>
<dbReference type="Pfam" id="PF00561">
    <property type="entry name" value="Abhydrolase_1"/>
    <property type="match status" value="1"/>
</dbReference>
<feature type="domain" description="AB hydrolase-1" evidence="1">
    <location>
        <begin position="54"/>
        <end position="289"/>
    </location>
</feature>
<dbReference type="PANTHER" id="PTHR43798">
    <property type="entry name" value="MONOACYLGLYCEROL LIPASE"/>
    <property type="match status" value="1"/>
</dbReference>
<evidence type="ECO:0000313" key="2">
    <source>
        <dbReference type="EMBL" id="MBB5516893.1"/>
    </source>
</evidence>
<dbReference type="SUPFAM" id="SSF53474">
    <property type="entry name" value="alpha/beta-Hydrolases"/>
    <property type="match status" value="1"/>
</dbReference>